<dbReference type="RefSeq" id="XP_025425053.1">
    <property type="nucleotide sequence ID" value="XM_025569268.1"/>
</dbReference>
<dbReference type="Proteomes" id="UP000694846">
    <property type="component" value="Unplaced"/>
</dbReference>
<feature type="region of interest" description="Disordered" evidence="1">
    <location>
        <begin position="1"/>
        <end position="27"/>
    </location>
</feature>
<evidence type="ECO:0000256" key="1">
    <source>
        <dbReference type="SAM" id="MobiDB-lite"/>
    </source>
</evidence>
<keyword evidence="3" id="KW-1185">Reference proteome</keyword>
<reference evidence="4" key="1">
    <citation type="submission" date="2025-08" db="UniProtKB">
        <authorList>
            <consortium name="RefSeq"/>
        </authorList>
    </citation>
    <scope>IDENTIFICATION</scope>
    <source>
        <tissue evidence="4">Whole body</tissue>
    </source>
</reference>
<gene>
    <name evidence="4" type="primary">LOC112693969</name>
</gene>
<feature type="domain" description="DUF4485" evidence="2">
    <location>
        <begin position="68"/>
        <end position="132"/>
    </location>
</feature>
<dbReference type="OrthoDB" id="6629291at2759"/>
<dbReference type="InterPro" id="IPR027831">
    <property type="entry name" value="DUF4485"/>
</dbReference>
<sequence length="196" mass="22131">MTEPNVDVVDTKIKQESVEEQDSSEMPPIDINKLSTTSAAYKSSVQEPLTPFSDEAYACDRQYAIVLAQLISITDREKVYKWIEKLDTMNKCDEMKEERSDYLRFLNLSMKYGKLVPPFTKLPSPSLRPLTNIMPKSVYSLIYKGKYATADDCSLDEDLGDPTYGPPDEVVPSSFFDRQPVPRNGGVVYAAAYSTR</sequence>
<evidence type="ECO:0000313" key="4">
    <source>
        <dbReference type="RefSeq" id="XP_025425053.1"/>
    </source>
</evidence>
<evidence type="ECO:0000259" key="2">
    <source>
        <dbReference type="Pfam" id="PF14846"/>
    </source>
</evidence>
<evidence type="ECO:0000313" key="3">
    <source>
        <dbReference type="Proteomes" id="UP000694846"/>
    </source>
</evidence>
<proteinExistence type="predicted"/>
<dbReference type="GeneID" id="112693969"/>
<dbReference type="Pfam" id="PF14846">
    <property type="entry name" value="DUF4485"/>
    <property type="match status" value="1"/>
</dbReference>
<organism evidence="3 4">
    <name type="scientific">Sipha flava</name>
    <name type="common">yellow sugarcane aphid</name>
    <dbReference type="NCBI Taxonomy" id="143950"/>
    <lineage>
        <taxon>Eukaryota</taxon>
        <taxon>Metazoa</taxon>
        <taxon>Ecdysozoa</taxon>
        <taxon>Arthropoda</taxon>
        <taxon>Hexapoda</taxon>
        <taxon>Insecta</taxon>
        <taxon>Pterygota</taxon>
        <taxon>Neoptera</taxon>
        <taxon>Paraneoptera</taxon>
        <taxon>Hemiptera</taxon>
        <taxon>Sternorrhyncha</taxon>
        <taxon>Aphidomorpha</taxon>
        <taxon>Aphidoidea</taxon>
        <taxon>Aphididae</taxon>
        <taxon>Sipha</taxon>
    </lineage>
</organism>
<name>A0A8B8GPP9_9HEMI</name>
<protein>
    <submittedName>
        <fullName evidence="4">Uncharacterized protein LOC112693969</fullName>
    </submittedName>
</protein>
<accession>A0A8B8GPP9</accession>
<dbReference type="AlphaFoldDB" id="A0A8B8GPP9"/>